<dbReference type="AlphaFoldDB" id="A0A3A8Q7J4"/>
<proteinExistence type="inferred from homology"/>
<dbReference type="Proteomes" id="UP000272888">
    <property type="component" value="Unassembled WGS sequence"/>
</dbReference>
<organism evidence="3 4">
    <name type="scientific">Corallococcus llansteffanensis</name>
    <dbReference type="NCBI Taxonomy" id="2316731"/>
    <lineage>
        <taxon>Bacteria</taxon>
        <taxon>Pseudomonadati</taxon>
        <taxon>Myxococcota</taxon>
        <taxon>Myxococcia</taxon>
        <taxon>Myxococcales</taxon>
        <taxon>Cystobacterineae</taxon>
        <taxon>Myxococcaceae</taxon>
        <taxon>Corallococcus</taxon>
    </lineage>
</organism>
<evidence type="ECO:0000256" key="1">
    <source>
        <dbReference type="ARBA" id="ARBA00038473"/>
    </source>
</evidence>
<protein>
    <submittedName>
        <fullName evidence="3">Class A beta-lactamase-related serine hydrolase</fullName>
    </submittedName>
</protein>
<dbReference type="PANTHER" id="PTHR22935:SF95">
    <property type="entry name" value="BETA-LACTAMASE-LIKE 1-RELATED"/>
    <property type="match status" value="1"/>
</dbReference>
<sequence length="379" mass="40561">MRPGLRTFAAWVAVAALLGCDGGRPAPTTLAEAVDDIVAPHVALGANVGIVVGVSQAGQRSTFSYGERRLGTGEPLTADTIFEIGSVTKAFTAVALAQMHLRGELGLDDPLQDFLPPGVRVPTRGEGVITLRHLANHTSGLPRQPTNMDTDRDDPYAGYTEERMFGFLGGYALPREPGREFEYSNAGYGLLGYALGARHGTDFETALRARVLDPLGLTHTSVTLTEAQRARLAQGYHGNRAVEPLRMEGITQGGGALKSDLDDMLTFLDAAMGVGPSPLEDAMRLTQEQTFGSFDTVYFQVDGVGLGWNLDVQDGAPIVFKNGGNIGFTAFIGFDRERQHGVVVLANSSLNPDAFTTFIGLEVLKKLRELEEPAAGRSR</sequence>
<dbReference type="GO" id="GO:0016787">
    <property type="term" value="F:hydrolase activity"/>
    <property type="evidence" value="ECO:0007669"/>
    <property type="project" value="UniProtKB-KW"/>
</dbReference>
<dbReference type="SUPFAM" id="SSF56601">
    <property type="entry name" value="beta-lactamase/transpeptidase-like"/>
    <property type="match status" value="1"/>
</dbReference>
<dbReference type="Gene3D" id="3.40.710.10">
    <property type="entry name" value="DD-peptidase/beta-lactamase superfamily"/>
    <property type="match status" value="1"/>
</dbReference>
<dbReference type="PANTHER" id="PTHR22935">
    <property type="entry name" value="PENICILLIN-BINDING PROTEIN"/>
    <property type="match status" value="1"/>
</dbReference>
<dbReference type="InterPro" id="IPR001466">
    <property type="entry name" value="Beta-lactam-related"/>
</dbReference>
<evidence type="ECO:0000259" key="2">
    <source>
        <dbReference type="Pfam" id="PF00144"/>
    </source>
</evidence>
<dbReference type="PROSITE" id="PS51257">
    <property type="entry name" value="PROKAR_LIPOPROTEIN"/>
    <property type="match status" value="1"/>
</dbReference>
<dbReference type="EMBL" id="RAWB01000047">
    <property type="protein sequence ID" value="RKH64689.1"/>
    <property type="molecule type" value="Genomic_DNA"/>
</dbReference>
<evidence type="ECO:0000313" key="3">
    <source>
        <dbReference type="EMBL" id="RKH64689.1"/>
    </source>
</evidence>
<evidence type="ECO:0000313" key="4">
    <source>
        <dbReference type="Proteomes" id="UP000272888"/>
    </source>
</evidence>
<accession>A0A3A8Q7J4</accession>
<dbReference type="InterPro" id="IPR051478">
    <property type="entry name" value="Beta-lactamase-like_AB/R"/>
</dbReference>
<name>A0A3A8Q7J4_9BACT</name>
<reference evidence="4" key="1">
    <citation type="submission" date="2018-09" db="EMBL/GenBank/DDBJ databases">
        <authorList>
            <person name="Livingstone P.G."/>
            <person name="Whitworth D.E."/>
        </authorList>
    </citation>
    <scope>NUCLEOTIDE SEQUENCE [LARGE SCALE GENOMIC DNA]</scope>
    <source>
        <strain evidence="4">CA051B</strain>
    </source>
</reference>
<comment type="similarity">
    <text evidence="1">Belongs to the beta-lactamase family.</text>
</comment>
<keyword evidence="3" id="KW-0378">Hydrolase</keyword>
<keyword evidence="4" id="KW-1185">Reference proteome</keyword>
<dbReference type="Pfam" id="PF00144">
    <property type="entry name" value="Beta-lactamase"/>
    <property type="match status" value="1"/>
</dbReference>
<dbReference type="InterPro" id="IPR012338">
    <property type="entry name" value="Beta-lactam/transpept-like"/>
</dbReference>
<gene>
    <name evidence="3" type="ORF">D7V93_07100</name>
</gene>
<comment type="caution">
    <text evidence="3">The sequence shown here is derived from an EMBL/GenBank/DDBJ whole genome shotgun (WGS) entry which is preliminary data.</text>
</comment>
<feature type="domain" description="Beta-lactamase-related" evidence="2">
    <location>
        <begin position="34"/>
        <end position="353"/>
    </location>
</feature>
<dbReference type="RefSeq" id="WP_120642650.1">
    <property type="nucleotide sequence ID" value="NZ_RAWB01000047.1"/>
</dbReference>